<evidence type="ECO:0000313" key="2">
    <source>
        <dbReference type="Proteomes" id="UP001152531"/>
    </source>
</evidence>
<protein>
    <submittedName>
        <fullName evidence="1">Sec sixty-one protein homolog</fullName>
    </submittedName>
</protein>
<comment type="caution">
    <text evidence="1">The sequence shown here is derived from an EMBL/GenBank/DDBJ whole genome shotgun (WGS) entry which is preliminary data.</text>
</comment>
<proteinExistence type="predicted"/>
<evidence type="ECO:0000313" key="1">
    <source>
        <dbReference type="EMBL" id="CAH6719568.1"/>
    </source>
</evidence>
<gene>
    <name evidence="1" type="ORF">CLIB1444_02S11584</name>
</gene>
<name>A0ACA9Y5A8_9ASCO</name>
<keyword evidence="2" id="KW-1185">Reference proteome</keyword>
<sequence length="488" mass="53681">MSGFRLLDLVKFLLPVLPEIESPYEAVTFDEKIVITISTGIIFLFGQLPIYGLKPNSSLFIEDPFYQFRSIFAMEKGTLLELGLLPVITSGFLWQILAGFKKIKVHLGVRSERELFQTGQKITSLVISLIYCLGLIFSNYYGSSVKGLNVGETISIGSALFISYQVLGMSFFLTLLVETFDKGYGFGSGILCLLTLQYATNFVKDVVGLELIPLANSNKLENHGALTNLIRNFSFNPKELGKSVLNSFTRSELPNLNQFYISLIVILVAIGINNFRIELPIRSTKMRGMNNIYPIKLLYTGALPLLFAFTVLANIQVVGYFLVKLTGNAILGDYKLVNNQLVLSNGVLYYLSLPSSIYQLLINPLRTVISSSLVIFLSCWFANYWSYFSGSSAVDIAKQFKEQGITIGGKRDASIVKELGRIIPVASVSGAFLITSLALVGEFLGGFGKAVTGVVGICSAFGIMEEFIMESQQNGGNSQLMSSLANYQ</sequence>
<accession>A0ACA9Y5A8</accession>
<dbReference type="EMBL" id="CALSDN010000002">
    <property type="protein sequence ID" value="CAH6719568.1"/>
    <property type="molecule type" value="Genomic_DNA"/>
</dbReference>
<organism evidence="1 2">
    <name type="scientific">[Candida] jaroonii</name>
    <dbReference type="NCBI Taxonomy" id="467808"/>
    <lineage>
        <taxon>Eukaryota</taxon>
        <taxon>Fungi</taxon>
        <taxon>Dikarya</taxon>
        <taxon>Ascomycota</taxon>
        <taxon>Saccharomycotina</taxon>
        <taxon>Pichiomycetes</taxon>
        <taxon>Debaryomycetaceae</taxon>
        <taxon>Yamadazyma</taxon>
    </lineage>
</organism>
<dbReference type="Proteomes" id="UP001152531">
    <property type="component" value="Unassembled WGS sequence"/>
</dbReference>
<reference evidence="1" key="1">
    <citation type="submission" date="2022-06" db="EMBL/GenBank/DDBJ databases">
        <authorList>
            <person name="Legras J.-L."/>
            <person name="Devillers H."/>
            <person name="Grondin C."/>
        </authorList>
    </citation>
    <scope>NUCLEOTIDE SEQUENCE</scope>
    <source>
        <strain evidence="1">CLIB 1444</strain>
    </source>
</reference>